<dbReference type="PANTHER" id="PTHR14948">
    <property type="entry name" value="NG5"/>
    <property type="match status" value="1"/>
</dbReference>
<feature type="transmembrane region" description="Helical" evidence="7">
    <location>
        <begin position="165"/>
        <end position="191"/>
    </location>
</feature>
<evidence type="ECO:0000313" key="8">
    <source>
        <dbReference type="Proteomes" id="UP000694888"/>
    </source>
</evidence>
<organism evidence="8 9">
    <name type="scientific">Aplysia californica</name>
    <name type="common">California sea hare</name>
    <dbReference type="NCBI Taxonomy" id="6500"/>
    <lineage>
        <taxon>Eukaryota</taxon>
        <taxon>Metazoa</taxon>
        <taxon>Spiralia</taxon>
        <taxon>Lophotrochozoa</taxon>
        <taxon>Mollusca</taxon>
        <taxon>Gastropoda</taxon>
        <taxon>Heterobranchia</taxon>
        <taxon>Euthyneura</taxon>
        <taxon>Tectipleura</taxon>
        <taxon>Aplysiida</taxon>
        <taxon>Aplysioidea</taxon>
        <taxon>Aplysiidae</taxon>
        <taxon>Aplysia</taxon>
    </lineage>
</organism>
<evidence type="ECO:0000256" key="2">
    <source>
        <dbReference type="ARBA" id="ARBA00006843"/>
    </source>
</evidence>
<comment type="subcellular location">
    <subcellularLocation>
        <location evidence="1">Membrane</location>
    </subcellularLocation>
</comment>
<evidence type="ECO:0000256" key="6">
    <source>
        <dbReference type="SAM" id="MobiDB-lite"/>
    </source>
</evidence>
<keyword evidence="4 7" id="KW-1133">Transmembrane helix</keyword>
<evidence type="ECO:0000313" key="9">
    <source>
        <dbReference type="RefSeq" id="XP_012941469.1"/>
    </source>
</evidence>
<proteinExistence type="inferred from homology"/>
<feature type="compositionally biased region" description="Low complexity" evidence="6">
    <location>
        <begin position="59"/>
        <end position="80"/>
    </location>
</feature>
<dbReference type="GeneID" id="101858878"/>
<name>A0ABM1A5Y6_APLCA</name>
<keyword evidence="5 7" id="KW-0472">Membrane</keyword>
<evidence type="ECO:0000256" key="5">
    <source>
        <dbReference type="ARBA" id="ARBA00023136"/>
    </source>
</evidence>
<dbReference type="PANTHER" id="PTHR14948:SF25">
    <property type="entry name" value="DUF4190 DOMAIN-CONTAINING PROTEIN"/>
    <property type="match status" value="1"/>
</dbReference>
<keyword evidence="8" id="KW-1185">Reference proteome</keyword>
<reference evidence="9" key="1">
    <citation type="submission" date="2025-08" db="UniProtKB">
        <authorList>
            <consortium name="RefSeq"/>
        </authorList>
    </citation>
    <scope>IDENTIFICATION</scope>
</reference>
<dbReference type="Pfam" id="PF04505">
    <property type="entry name" value="CD225"/>
    <property type="match status" value="1"/>
</dbReference>
<dbReference type="Proteomes" id="UP000694888">
    <property type="component" value="Unplaced"/>
</dbReference>
<evidence type="ECO:0000256" key="3">
    <source>
        <dbReference type="ARBA" id="ARBA00022692"/>
    </source>
</evidence>
<comment type="similarity">
    <text evidence="2">Belongs to the CD225/Dispanin family.</text>
</comment>
<feature type="compositionally biased region" description="Low complexity" evidence="6">
    <location>
        <begin position="26"/>
        <end position="50"/>
    </location>
</feature>
<feature type="region of interest" description="Disordered" evidence="6">
    <location>
        <begin position="1"/>
        <end position="81"/>
    </location>
</feature>
<dbReference type="RefSeq" id="XP_012941469.1">
    <property type="nucleotide sequence ID" value="XM_013086015.2"/>
</dbReference>
<dbReference type="InterPro" id="IPR007593">
    <property type="entry name" value="CD225/Dispanin_fam"/>
</dbReference>
<keyword evidence="3 7" id="KW-0812">Transmembrane</keyword>
<dbReference type="InterPro" id="IPR051423">
    <property type="entry name" value="CD225/Dispanin"/>
</dbReference>
<protein>
    <submittedName>
        <fullName evidence="9">Proline-rich transmembrane protein 1</fullName>
    </submittedName>
</protein>
<evidence type="ECO:0000256" key="1">
    <source>
        <dbReference type="ARBA" id="ARBA00004370"/>
    </source>
</evidence>
<accession>A0ABM1A5Y6</accession>
<evidence type="ECO:0000256" key="4">
    <source>
        <dbReference type="ARBA" id="ARBA00022989"/>
    </source>
</evidence>
<sequence>MEKSSEMPPPYTDAPKTDGSAGQAGYPANYNQQGYAAQYNYPPQAGQYPPGQYPPPAGQYPAQGGQYPAQGGQYPAQGGAPLPPGYQPQYQTQYGNVVIQQPMAYATSRGPPPQDHMCAAIFVTLCCFWPTGIVAIMRASDARAAVARGDMVGANSYARSAKSMITISVVIGIIAVIVMAIIIGVYVGVVLENIHDNDYRY</sequence>
<evidence type="ECO:0000256" key="7">
    <source>
        <dbReference type="SAM" id="Phobius"/>
    </source>
</evidence>
<gene>
    <name evidence="9" type="primary">LOC101858878</name>
</gene>